<comment type="catalytic activity">
    <reaction evidence="11">
        <text>fluoride(in) = fluoride(out)</text>
        <dbReference type="Rhea" id="RHEA:76159"/>
        <dbReference type="ChEBI" id="CHEBI:17051"/>
    </reaction>
    <physiologicalReaction direction="left-to-right" evidence="11">
        <dbReference type="Rhea" id="RHEA:76160"/>
    </physiologicalReaction>
</comment>
<feature type="transmembrane region" description="Helical" evidence="12">
    <location>
        <begin position="102"/>
        <end position="124"/>
    </location>
</feature>
<keyword evidence="12" id="KW-0479">Metal-binding</keyword>
<dbReference type="HAMAP" id="MF_00454">
    <property type="entry name" value="FluC"/>
    <property type="match status" value="1"/>
</dbReference>
<keyword evidence="4 12" id="KW-0812">Transmembrane</keyword>
<feature type="transmembrane region" description="Helical" evidence="12">
    <location>
        <begin position="67"/>
        <end position="90"/>
    </location>
</feature>
<keyword evidence="7 12" id="KW-0406">Ion transport</keyword>
<evidence type="ECO:0000256" key="4">
    <source>
        <dbReference type="ARBA" id="ARBA00022692"/>
    </source>
</evidence>
<dbReference type="RefSeq" id="WP_027313223.1">
    <property type="nucleotide sequence ID" value="NZ_JAUESS010000002.1"/>
</dbReference>
<evidence type="ECO:0000256" key="12">
    <source>
        <dbReference type="HAMAP-Rule" id="MF_00454"/>
    </source>
</evidence>
<comment type="subcellular location">
    <subcellularLocation>
        <location evidence="1 12">Cell membrane</location>
        <topology evidence="1 12">Multi-pass membrane protein</topology>
    </subcellularLocation>
</comment>
<evidence type="ECO:0000313" key="13">
    <source>
        <dbReference type="EMBL" id="MFB9885174.1"/>
    </source>
</evidence>
<comment type="function">
    <text evidence="12">Fluoride-specific ion channel. Important for reducing fluoride concentration in the cell, thus reducing its toxicity.</text>
</comment>
<evidence type="ECO:0000256" key="7">
    <source>
        <dbReference type="ARBA" id="ARBA00023065"/>
    </source>
</evidence>
<evidence type="ECO:0000256" key="5">
    <source>
        <dbReference type="ARBA" id="ARBA00022989"/>
    </source>
</evidence>
<keyword evidence="3" id="KW-0997">Cell inner membrane</keyword>
<comment type="caution">
    <text evidence="13">The sequence shown here is derived from an EMBL/GenBank/DDBJ whole genome shotgun (WGS) entry which is preliminary data.</text>
</comment>
<gene>
    <name evidence="12 13" type="primary">crcB</name>
    <name evidence="12" type="synonym">fluC</name>
    <name evidence="13" type="ORF">ACFFLH_01935</name>
</gene>
<keyword evidence="8 12" id="KW-0472">Membrane</keyword>
<keyword evidence="2 12" id="KW-1003">Cell membrane</keyword>
<sequence>MIWLMIAGGGALGALLRYGVSSYFALHWRHWLPWGTLLLNLSGSLLIGIAYVLIVERGLLPASLRPLLMTGFLGALTTYSTFALEAVALFEQHLPLQALLYMGASVFGSVLAAALGVGLTRFILS</sequence>
<protein>
    <recommendedName>
        <fullName evidence="12">Fluoride-specific ion channel FluC</fullName>
    </recommendedName>
</protein>
<evidence type="ECO:0000256" key="2">
    <source>
        <dbReference type="ARBA" id="ARBA00022475"/>
    </source>
</evidence>
<feature type="binding site" evidence="12">
    <location>
        <position position="74"/>
    </location>
    <ligand>
        <name>Na(+)</name>
        <dbReference type="ChEBI" id="CHEBI:29101"/>
        <note>structural</note>
    </ligand>
</feature>
<organism evidence="13 14">
    <name type="scientific">Balneatrix alpica</name>
    <dbReference type="NCBI Taxonomy" id="75684"/>
    <lineage>
        <taxon>Bacteria</taxon>
        <taxon>Pseudomonadati</taxon>
        <taxon>Pseudomonadota</taxon>
        <taxon>Gammaproteobacteria</taxon>
        <taxon>Oceanospirillales</taxon>
        <taxon>Balneatrichaceae</taxon>
        <taxon>Balneatrix</taxon>
    </lineage>
</organism>
<name>A0ABV5Z7B3_9GAMM</name>
<keyword evidence="14" id="KW-1185">Reference proteome</keyword>
<evidence type="ECO:0000256" key="9">
    <source>
        <dbReference type="ARBA" id="ARBA00023303"/>
    </source>
</evidence>
<evidence type="ECO:0000256" key="11">
    <source>
        <dbReference type="ARBA" id="ARBA00035585"/>
    </source>
</evidence>
<feature type="binding site" evidence="12">
    <location>
        <position position="77"/>
    </location>
    <ligand>
        <name>Na(+)</name>
        <dbReference type="ChEBI" id="CHEBI:29101"/>
        <note>structural</note>
    </ligand>
</feature>
<keyword evidence="5 12" id="KW-1133">Transmembrane helix</keyword>
<evidence type="ECO:0000256" key="6">
    <source>
        <dbReference type="ARBA" id="ARBA00023053"/>
    </source>
</evidence>
<evidence type="ECO:0000256" key="10">
    <source>
        <dbReference type="ARBA" id="ARBA00035120"/>
    </source>
</evidence>
<evidence type="ECO:0000313" key="14">
    <source>
        <dbReference type="Proteomes" id="UP001589628"/>
    </source>
</evidence>
<evidence type="ECO:0000256" key="1">
    <source>
        <dbReference type="ARBA" id="ARBA00004651"/>
    </source>
</evidence>
<dbReference type="PANTHER" id="PTHR28259">
    <property type="entry name" value="FLUORIDE EXPORT PROTEIN 1-RELATED"/>
    <property type="match status" value="1"/>
</dbReference>
<dbReference type="Pfam" id="PF02537">
    <property type="entry name" value="CRCB"/>
    <property type="match status" value="1"/>
</dbReference>
<reference evidence="13 14" key="1">
    <citation type="submission" date="2024-09" db="EMBL/GenBank/DDBJ databases">
        <authorList>
            <person name="Sun Q."/>
            <person name="Mori K."/>
        </authorList>
    </citation>
    <scope>NUCLEOTIDE SEQUENCE [LARGE SCALE GENOMIC DNA]</scope>
    <source>
        <strain evidence="13 14">ATCC 51285</strain>
    </source>
</reference>
<proteinExistence type="inferred from homology"/>
<evidence type="ECO:0000256" key="8">
    <source>
        <dbReference type="ARBA" id="ARBA00023136"/>
    </source>
</evidence>
<comment type="activity regulation">
    <text evidence="12">Na(+) is not transported, but it plays an essential structural role and its presence is essential for fluoride channel function.</text>
</comment>
<accession>A0ABV5Z7B3</accession>
<keyword evidence="9 12" id="KW-0407">Ion channel</keyword>
<comment type="similarity">
    <text evidence="10 12">Belongs to the fluoride channel Fluc/FEX (TC 1.A.43) family.</text>
</comment>
<dbReference type="NCBIfam" id="TIGR00494">
    <property type="entry name" value="crcB"/>
    <property type="match status" value="1"/>
</dbReference>
<keyword evidence="6 12" id="KW-0915">Sodium</keyword>
<evidence type="ECO:0000256" key="3">
    <source>
        <dbReference type="ARBA" id="ARBA00022519"/>
    </source>
</evidence>
<keyword evidence="12" id="KW-0813">Transport</keyword>
<dbReference type="Proteomes" id="UP001589628">
    <property type="component" value="Unassembled WGS sequence"/>
</dbReference>
<dbReference type="InterPro" id="IPR003691">
    <property type="entry name" value="FluC"/>
</dbReference>
<dbReference type="PANTHER" id="PTHR28259:SF1">
    <property type="entry name" value="FLUORIDE EXPORT PROTEIN 1-RELATED"/>
    <property type="match status" value="1"/>
</dbReference>
<dbReference type="EMBL" id="JBHLZN010000001">
    <property type="protein sequence ID" value="MFB9885174.1"/>
    <property type="molecule type" value="Genomic_DNA"/>
</dbReference>
<feature type="transmembrane region" description="Helical" evidence="12">
    <location>
        <begin position="31"/>
        <end position="55"/>
    </location>
</feature>